<evidence type="ECO:0000256" key="7">
    <source>
        <dbReference type="ARBA" id="ARBA00023136"/>
    </source>
</evidence>
<dbReference type="GO" id="GO:0007166">
    <property type="term" value="P:cell surface receptor signaling pathway"/>
    <property type="evidence" value="ECO:0007669"/>
    <property type="project" value="InterPro"/>
</dbReference>
<evidence type="ECO:0000256" key="10">
    <source>
        <dbReference type="SAM" id="MobiDB-lite"/>
    </source>
</evidence>
<dbReference type="GO" id="GO:0005886">
    <property type="term" value="C:plasma membrane"/>
    <property type="evidence" value="ECO:0007669"/>
    <property type="project" value="UniProtKB-SubCell"/>
</dbReference>
<keyword evidence="7 11" id="KW-0472">Membrane</keyword>
<evidence type="ECO:0000313" key="16">
    <source>
        <dbReference type="Proteomes" id="UP000318571"/>
    </source>
</evidence>
<name>A0A553PPB0_TIGCA</name>
<evidence type="ECO:0000259" key="13">
    <source>
        <dbReference type="PROSITE" id="PS50227"/>
    </source>
</evidence>
<comment type="similarity">
    <text evidence="2">Belongs to the G-protein coupled receptor 2 family.</text>
</comment>
<dbReference type="PROSITE" id="PS50261">
    <property type="entry name" value="G_PROTEIN_RECEP_F2_4"/>
    <property type="match status" value="1"/>
</dbReference>
<feature type="transmembrane region" description="Helical" evidence="11">
    <location>
        <begin position="499"/>
        <end position="518"/>
    </location>
</feature>
<dbReference type="PRINTS" id="PR00249">
    <property type="entry name" value="GPCRSECRETIN"/>
</dbReference>
<dbReference type="PANTHER" id="PTHR45620">
    <property type="entry name" value="PDF RECEPTOR-LIKE PROTEIN-RELATED"/>
    <property type="match status" value="1"/>
</dbReference>
<keyword evidence="3" id="KW-1003">Cell membrane</keyword>
<sequence length="861" mass="98568">MGEQVFAFLFLVLAHQTYCQFTEGYCSIDDKGCNLAIDESLNELDQDDPKLIEIIRTKYLTPPSTKGYDFDYSTRFRSDDEDQYPYIQGQYLQPPLIDKLFNRSKWDGFFIEAGAHDGYLISNSLYFELKYNWTGLLVEPNPKIQSKLAQSGRKAWTLPYCFSTKTRPEVVKFHVQGLLGGIVNTAKKTEEQTTNRDMIQIQCFPLYSVLMALGNPRVDYFTLDIEGAELQVLETIPFDKVDIQVLDIEMNHVGEVFEGSRNDIRNLLHKNGYRLWQKMSIDEVFDVIEDFMLLDAMETDMKGQELLNQTVAKASAPPVIDPEAIIAVPGMGFLPQWFVRQFESLSDQLKIDELFRNDTWRRNKANCDIVSQLFESGIVPIPSEVNSWCPPLYDNASCFPATPVGQVMVIPCMSEYSGVPYDTSGNASRSCSIFGEWEERTNYNNCQAIAYPVPPLVSTDYSSTIYLFGYILSFAALSFAIVIYFTYRELWCLRNKLHLNLFLVYWFSIFSWMCQALAQNFFLEHPPLICCTLVALRYFHLTTFFWMFVEGLYLWIKVSMPLQTYTIKLRHYICLGWITPLIIVVTWTTVTFLTIESENATRTDNSSLSAGSTWKGHDPYMLSCPIVDTDWQLDWSYNIFLLLLLLGNCFFLFSIMMIVIAKVRNDPTNSEGNLHNYRSTKALLVLSALLGVGYIVTMAPPTTDIHGYRVFQYLRAILLSLQGFIITIPYCFINWRVKNLIRESIKRMKEERQFQKETIARSSRNSISLGMFHSTTNANSTRFSTATATTTLSQSTVPKIQSDTRPMQPIVPNQIRTGLCAPVVQHQNGTSPRDVYATIHETTSLVEDKLKGDPSHKDVTL</sequence>
<keyword evidence="6" id="KW-0297">G-protein coupled receptor</keyword>
<organism evidence="15 16">
    <name type="scientific">Tigriopus californicus</name>
    <name type="common">Marine copepod</name>
    <dbReference type="NCBI Taxonomy" id="6832"/>
    <lineage>
        <taxon>Eukaryota</taxon>
        <taxon>Metazoa</taxon>
        <taxon>Ecdysozoa</taxon>
        <taxon>Arthropoda</taxon>
        <taxon>Crustacea</taxon>
        <taxon>Multicrustacea</taxon>
        <taxon>Hexanauplia</taxon>
        <taxon>Copepoda</taxon>
        <taxon>Harpacticoida</taxon>
        <taxon>Harpacticidae</taxon>
        <taxon>Tigriopus</taxon>
    </lineage>
</organism>
<reference evidence="15 16" key="1">
    <citation type="journal article" date="2018" name="Nat. Ecol. Evol.">
        <title>Genomic signatures of mitonuclear coevolution across populations of Tigriopus californicus.</title>
        <authorList>
            <person name="Barreto F.S."/>
            <person name="Watson E.T."/>
            <person name="Lima T.G."/>
            <person name="Willett C.S."/>
            <person name="Edmands S."/>
            <person name="Li W."/>
            <person name="Burton R.S."/>
        </authorList>
    </citation>
    <scope>NUCLEOTIDE SEQUENCE [LARGE SCALE GENOMIC DNA]</scope>
    <source>
        <strain evidence="15 16">San Diego</strain>
    </source>
</reference>
<evidence type="ECO:0008006" key="17">
    <source>
        <dbReference type="Google" id="ProtNLM"/>
    </source>
</evidence>
<evidence type="ECO:0000256" key="9">
    <source>
        <dbReference type="ARBA" id="ARBA00023224"/>
    </source>
</evidence>
<evidence type="ECO:0000256" key="8">
    <source>
        <dbReference type="ARBA" id="ARBA00023170"/>
    </source>
</evidence>
<feature type="transmembrane region" description="Helical" evidence="11">
    <location>
        <begin position="713"/>
        <end position="733"/>
    </location>
</feature>
<dbReference type="GO" id="GO:0008036">
    <property type="term" value="F:diuretic hormone receptor activity"/>
    <property type="evidence" value="ECO:0007669"/>
    <property type="project" value="InterPro"/>
</dbReference>
<gene>
    <name evidence="15" type="ORF">TCAL_09333</name>
</gene>
<feature type="signal peptide" evidence="12">
    <location>
        <begin position="1"/>
        <end position="19"/>
    </location>
</feature>
<evidence type="ECO:0000256" key="11">
    <source>
        <dbReference type="SAM" id="Phobius"/>
    </source>
</evidence>
<keyword evidence="5 11" id="KW-1133">Transmembrane helix</keyword>
<dbReference type="Pfam" id="PF05050">
    <property type="entry name" value="Methyltransf_21"/>
    <property type="match status" value="1"/>
</dbReference>
<evidence type="ECO:0000256" key="12">
    <source>
        <dbReference type="SAM" id="SignalP"/>
    </source>
</evidence>
<dbReference type="EMBL" id="VCGU01000002">
    <property type="protein sequence ID" value="TRY79517.1"/>
    <property type="molecule type" value="Genomic_DNA"/>
</dbReference>
<dbReference type="Gene3D" id="1.20.1070.10">
    <property type="entry name" value="Rhodopsin 7-helix transmembrane proteins"/>
    <property type="match status" value="1"/>
</dbReference>
<feature type="chain" id="PRO_5022159058" description="G-protein coupled receptors family 2 profile 2 domain-containing protein" evidence="12">
    <location>
        <begin position="20"/>
        <end position="861"/>
    </location>
</feature>
<dbReference type="SUPFAM" id="SSF53335">
    <property type="entry name" value="S-adenosyl-L-methionine-dependent methyltransferases"/>
    <property type="match status" value="1"/>
</dbReference>
<dbReference type="Gene3D" id="4.10.1240.10">
    <property type="entry name" value="GPCR, family 2, extracellular hormone receptor domain"/>
    <property type="match status" value="1"/>
</dbReference>
<dbReference type="GO" id="GO:0008528">
    <property type="term" value="F:G protein-coupled peptide receptor activity"/>
    <property type="evidence" value="ECO:0007669"/>
    <property type="project" value="TreeGrafter"/>
</dbReference>
<dbReference type="AlphaFoldDB" id="A0A553PPB0"/>
<feature type="transmembrane region" description="Helical" evidence="11">
    <location>
        <begin position="465"/>
        <end position="487"/>
    </location>
</feature>
<dbReference type="Pfam" id="PF00002">
    <property type="entry name" value="7tm_2"/>
    <property type="match status" value="1"/>
</dbReference>
<feature type="transmembrane region" description="Helical" evidence="11">
    <location>
        <begin position="682"/>
        <end position="701"/>
    </location>
</feature>
<feature type="transmembrane region" description="Helical" evidence="11">
    <location>
        <begin position="572"/>
        <end position="595"/>
    </location>
</feature>
<evidence type="ECO:0000256" key="3">
    <source>
        <dbReference type="ARBA" id="ARBA00022475"/>
    </source>
</evidence>
<dbReference type="InterPro" id="IPR017981">
    <property type="entry name" value="GPCR_2-like_7TM"/>
</dbReference>
<keyword evidence="8" id="KW-0675">Receptor</keyword>
<dbReference type="GO" id="GO:0007188">
    <property type="term" value="P:adenylate cyclase-modulating G protein-coupled receptor signaling pathway"/>
    <property type="evidence" value="ECO:0007669"/>
    <property type="project" value="TreeGrafter"/>
</dbReference>
<keyword evidence="12" id="KW-0732">Signal</keyword>
<protein>
    <recommendedName>
        <fullName evidence="17">G-protein coupled receptors family 2 profile 2 domain-containing protein</fullName>
    </recommendedName>
</protein>
<dbReference type="STRING" id="6832.A0A553PPB0"/>
<dbReference type="PANTHER" id="PTHR45620:SF15">
    <property type="entry name" value="DIURETIC HORMONE 44 RECEPTOR 1-RELATED"/>
    <property type="match status" value="1"/>
</dbReference>
<dbReference type="InterPro" id="IPR001879">
    <property type="entry name" value="GPCR_2_extracellular_dom"/>
</dbReference>
<keyword evidence="16" id="KW-1185">Reference proteome</keyword>
<dbReference type="SMART" id="SM00008">
    <property type="entry name" value="HormR"/>
    <property type="match status" value="1"/>
</dbReference>
<dbReference type="InterPro" id="IPR029063">
    <property type="entry name" value="SAM-dependent_MTases_sf"/>
</dbReference>
<evidence type="ECO:0000313" key="15">
    <source>
        <dbReference type="EMBL" id="TRY79517.1"/>
    </source>
</evidence>
<evidence type="ECO:0000256" key="1">
    <source>
        <dbReference type="ARBA" id="ARBA00004651"/>
    </source>
</evidence>
<accession>A0A553PPB0</accession>
<dbReference type="GO" id="GO:0017046">
    <property type="term" value="F:peptide hormone binding"/>
    <property type="evidence" value="ECO:0007669"/>
    <property type="project" value="TreeGrafter"/>
</dbReference>
<feature type="region of interest" description="Disordered" evidence="10">
    <location>
        <begin position="785"/>
        <end position="806"/>
    </location>
</feature>
<evidence type="ECO:0000259" key="14">
    <source>
        <dbReference type="PROSITE" id="PS50261"/>
    </source>
</evidence>
<dbReference type="InterPro" id="IPR036445">
    <property type="entry name" value="GPCR_2_extracell_dom_sf"/>
</dbReference>
<dbReference type="InterPro" id="IPR050332">
    <property type="entry name" value="GPCR_2"/>
</dbReference>
<evidence type="ECO:0000256" key="5">
    <source>
        <dbReference type="ARBA" id="ARBA00022989"/>
    </source>
</evidence>
<dbReference type="Proteomes" id="UP000318571">
    <property type="component" value="Chromosome 6"/>
</dbReference>
<keyword evidence="9" id="KW-0807">Transducer</keyword>
<comment type="subcellular location">
    <subcellularLocation>
        <location evidence="1">Cell membrane</location>
        <topology evidence="1">Multi-pass membrane protein</topology>
    </subcellularLocation>
</comment>
<comment type="caution">
    <text evidence="15">The sequence shown here is derived from an EMBL/GenBank/DDBJ whole genome shotgun (WGS) entry which is preliminary data.</text>
</comment>
<feature type="transmembrane region" description="Helical" evidence="11">
    <location>
        <begin position="538"/>
        <end position="556"/>
    </location>
</feature>
<feature type="compositionally biased region" description="Low complexity" evidence="10">
    <location>
        <begin position="785"/>
        <end position="796"/>
    </location>
</feature>
<dbReference type="SUPFAM" id="SSF111418">
    <property type="entry name" value="Hormone receptor domain"/>
    <property type="match status" value="1"/>
</dbReference>
<dbReference type="SUPFAM" id="SSF81321">
    <property type="entry name" value="Family A G protein-coupled receptor-like"/>
    <property type="match status" value="1"/>
</dbReference>
<dbReference type="InterPro" id="IPR000832">
    <property type="entry name" value="GPCR_2_secretin-like"/>
</dbReference>
<dbReference type="PRINTS" id="PR01127">
    <property type="entry name" value="DIUHORMONER"/>
</dbReference>
<evidence type="ECO:0000256" key="2">
    <source>
        <dbReference type="ARBA" id="ARBA00005314"/>
    </source>
</evidence>
<dbReference type="Gene3D" id="3.40.50.150">
    <property type="entry name" value="Vaccinia Virus protein VP39"/>
    <property type="match status" value="1"/>
</dbReference>
<dbReference type="PROSITE" id="PS50227">
    <property type="entry name" value="G_PROTEIN_RECEP_F2_3"/>
    <property type="match status" value="1"/>
</dbReference>
<feature type="transmembrane region" description="Helical" evidence="11">
    <location>
        <begin position="639"/>
        <end position="661"/>
    </location>
</feature>
<dbReference type="Pfam" id="PF02793">
    <property type="entry name" value="HRM"/>
    <property type="match status" value="1"/>
</dbReference>
<feature type="domain" description="G-protein coupled receptors family 2 profile 2" evidence="14">
    <location>
        <begin position="462"/>
        <end position="734"/>
    </location>
</feature>
<dbReference type="InterPro" id="IPR006342">
    <property type="entry name" value="FkbM_mtfrase"/>
</dbReference>
<feature type="domain" description="G-protein coupled receptors family 2 profile 1" evidence="13">
    <location>
        <begin position="366"/>
        <end position="450"/>
    </location>
</feature>
<proteinExistence type="inferred from homology"/>
<evidence type="ECO:0000256" key="4">
    <source>
        <dbReference type="ARBA" id="ARBA00022692"/>
    </source>
</evidence>
<dbReference type="InterPro" id="IPR002001">
    <property type="entry name" value="GPCR_2_diuretic_rcpt"/>
</dbReference>
<keyword evidence="4 11" id="KW-0812">Transmembrane</keyword>
<evidence type="ECO:0000256" key="6">
    <source>
        <dbReference type="ARBA" id="ARBA00023040"/>
    </source>
</evidence>